<evidence type="ECO:0000259" key="1">
    <source>
        <dbReference type="Pfam" id="PF02931"/>
    </source>
</evidence>
<dbReference type="OMA" id="MPETICG"/>
<sequence length="99" mass="11603">MVVLLIFWPLVLCGPMEKLIISKVMSNYSNLVRPVKNDLTDAVVINLGIDVQQLVDINEKDQFMQANLWLRFVSEYIATFCIKRRKVLHNERPCFHQKI</sequence>
<dbReference type="WBParaSite" id="nRc.2.0.1.t16220-RA">
    <property type="protein sequence ID" value="nRc.2.0.1.t16220-RA"/>
    <property type="gene ID" value="nRc.2.0.1.g16220"/>
</dbReference>
<dbReference type="GO" id="GO:0016020">
    <property type="term" value="C:membrane"/>
    <property type="evidence" value="ECO:0007669"/>
    <property type="project" value="InterPro"/>
</dbReference>
<evidence type="ECO:0000313" key="2">
    <source>
        <dbReference type="Proteomes" id="UP000887565"/>
    </source>
</evidence>
<evidence type="ECO:0000313" key="3">
    <source>
        <dbReference type="WBParaSite" id="nRc.2.0.1.t16220-RA"/>
    </source>
</evidence>
<keyword evidence="2" id="KW-1185">Reference proteome</keyword>
<feature type="domain" description="Neurotransmitter-gated ion-channel ligand-binding" evidence="1">
    <location>
        <begin position="18"/>
        <end position="71"/>
    </location>
</feature>
<organism evidence="2 3">
    <name type="scientific">Romanomermis culicivorax</name>
    <name type="common">Nematode worm</name>
    <dbReference type="NCBI Taxonomy" id="13658"/>
    <lineage>
        <taxon>Eukaryota</taxon>
        <taxon>Metazoa</taxon>
        <taxon>Ecdysozoa</taxon>
        <taxon>Nematoda</taxon>
        <taxon>Enoplea</taxon>
        <taxon>Dorylaimia</taxon>
        <taxon>Mermithida</taxon>
        <taxon>Mermithoidea</taxon>
        <taxon>Mermithidae</taxon>
        <taxon>Romanomermis</taxon>
    </lineage>
</organism>
<accession>A0A915IQS7</accession>
<dbReference type="Proteomes" id="UP000887565">
    <property type="component" value="Unplaced"/>
</dbReference>
<protein>
    <submittedName>
        <fullName evidence="3">Neurotransmitter-gated ion-channel ligand-binding domain-containing protein</fullName>
    </submittedName>
</protein>
<reference evidence="3" key="1">
    <citation type="submission" date="2022-11" db="UniProtKB">
        <authorList>
            <consortium name="WormBaseParasite"/>
        </authorList>
    </citation>
    <scope>IDENTIFICATION</scope>
</reference>
<proteinExistence type="predicted"/>
<dbReference type="Pfam" id="PF02931">
    <property type="entry name" value="Neur_chan_LBD"/>
    <property type="match status" value="1"/>
</dbReference>
<dbReference type="GO" id="GO:0005230">
    <property type="term" value="F:extracellular ligand-gated monoatomic ion channel activity"/>
    <property type="evidence" value="ECO:0007669"/>
    <property type="project" value="InterPro"/>
</dbReference>
<dbReference type="InterPro" id="IPR036734">
    <property type="entry name" value="Neur_chan_lig-bd_sf"/>
</dbReference>
<dbReference type="InterPro" id="IPR006202">
    <property type="entry name" value="Neur_chan_lig-bd"/>
</dbReference>
<dbReference type="AlphaFoldDB" id="A0A915IQS7"/>
<dbReference type="SUPFAM" id="SSF63712">
    <property type="entry name" value="Nicotinic receptor ligand binding domain-like"/>
    <property type="match status" value="1"/>
</dbReference>
<dbReference type="Gene3D" id="2.70.170.10">
    <property type="entry name" value="Neurotransmitter-gated ion-channel ligand-binding domain"/>
    <property type="match status" value="1"/>
</dbReference>
<name>A0A915IQS7_ROMCU</name>